<gene>
    <name evidence="2" type="ORF">GWK47_015663</name>
</gene>
<feature type="region of interest" description="Disordered" evidence="1">
    <location>
        <begin position="1"/>
        <end position="21"/>
    </location>
</feature>
<name>A0A8J4XTZ0_CHIOP</name>
<accession>A0A8J4XTZ0</accession>
<keyword evidence="3" id="KW-1185">Reference proteome</keyword>
<comment type="caution">
    <text evidence="2">The sequence shown here is derived from an EMBL/GenBank/DDBJ whole genome shotgun (WGS) entry which is preliminary data.</text>
</comment>
<dbReference type="Proteomes" id="UP000770661">
    <property type="component" value="Unassembled WGS sequence"/>
</dbReference>
<proteinExistence type="predicted"/>
<protein>
    <submittedName>
        <fullName evidence="2">Uncharacterized protein</fullName>
    </submittedName>
</protein>
<evidence type="ECO:0000313" key="2">
    <source>
        <dbReference type="EMBL" id="KAG0713695.1"/>
    </source>
</evidence>
<organism evidence="2 3">
    <name type="scientific">Chionoecetes opilio</name>
    <name type="common">Atlantic snow crab</name>
    <name type="synonym">Cancer opilio</name>
    <dbReference type="NCBI Taxonomy" id="41210"/>
    <lineage>
        <taxon>Eukaryota</taxon>
        <taxon>Metazoa</taxon>
        <taxon>Ecdysozoa</taxon>
        <taxon>Arthropoda</taxon>
        <taxon>Crustacea</taxon>
        <taxon>Multicrustacea</taxon>
        <taxon>Malacostraca</taxon>
        <taxon>Eumalacostraca</taxon>
        <taxon>Eucarida</taxon>
        <taxon>Decapoda</taxon>
        <taxon>Pleocyemata</taxon>
        <taxon>Brachyura</taxon>
        <taxon>Eubrachyura</taxon>
        <taxon>Majoidea</taxon>
        <taxon>Majidae</taxon>
        <taxon>Chionoecetes</taxon>
    </lineage>
</organism>
<evidence type="ECO:0000256" key="1">
    <source>
        <dbReference type="SAM" id="MobiDB-lite"/>
    </source>
</evidence>
<reference evidence="2" key="1">
    <citation type="submission" date="2020-07" db="EMBL/GenBank/DDBJ databases">
        <title>The High-quality genome of the commercially important snow crab, Chionoecetes opilio.</title>
        <authorList>
            <person name="Jeong J.-H."/>
            <person name="Ryu S."/>
        </authorList>
    </citation>
    <scope>NUCLEOTIDE SEQUENCE</scope>
    <source>
        <strain evidence="2">MADBK_172401_WGS</strain>
        <tissue evidence="2">Digestive gland</tissue>
    </source>
</reference>
<evidence type="ECO:0000313" key="3">
    <source>
        <dbReference type="Proteomes" id="UP000770661"/>
    </source>
</evidence>
<dbReference type="EMBL" id="JACEEZ010021207">
    <property type="protein sequence ID" value="KAG0713695.1"/>
    <property type="molecule type" value="Genomic_DNA"/>
</dbReference>
<sequence>MQTSGHAGSNPRGSKEYIRSSPRECGQCMEGSHRDVVVVEADVQQDSITHPLPKPRRPLMYCTCMPWRCVQSPASQQRGSLDPIDAASSNNKTMGSSPSPTECSLMATSWCSTTSPCFPPSAVLTLGSSATLLFSDISEVKPQILIRVRKNNGLSGQSVLGMLVTAASPCGRWFRLAGHGTHL</sequence>
<dbReference type="AlphaFoldDB" id="A0A8J4XTZ0"/>